<dbReference type="EMBL" id="JAGTTL010000025">
    <property type="protein sequence ID" value="KAK6303067.1"/>
    <property type="molecule type" value="Genomic_DNA"/>
</dbReference>
<evidence type="ECO:0008006" key="3">
    <source>
        <dbReference type="Google" id="ProtNLM"/>
    </source>
</evidence>
<keyword evidence="2" id="KW-1185">Reference proteome</keyword>
<reference evidence="1 2" key="1">
    <citation type="submission" date="2021-04" db="EMBL/GenBank/DDBJ databases">
        <authorList>
            <person name="De Guttry C."/>
            <person name="Zahm M."/>
            <person name="Klopp C."/>
            <person name="Cabau C."/>
            <person name="Louis A."/>
            <person name="Berthelot C."/>
            <person name="Parey E."/>
            <person name="Roest Crollius H."/>
            <person name="Montfort J."/>
            <person name="Robinson-Rechavi M."/>
            <person name="Bucao C."/>
            <person name="Bouchez O."/>
            <person name="Gislard M."/>
            <person name="Lluch J."/>
            <person name="Milhes M."/>
            <person name="Lampietro C."/>
            <person name="Lopez Roques C."/>
            <person name="Donnadieu C."/>
            <person name="Braasch I."/>
            <person name="Desvignes T."/>
            <person name="Postlethwait J."/>
            <person name="Bobe J."/>
            <person name="Wedekind C."/>
            <person name="Guiguen Y."/>
        </authorList>
    </citation>
    <scope>NUCLEOTIDE SEQUENCE [LARGE SCALE GENOMIC DNA]</scope>
    <source>
        <strain evidence="1">Cs_M1</strain>
        <tissue evidence="1">Blood</tissue>
    </source>
</reference>
<evidence type="ECO:0000313" key="1">
    <source>
        <dbReference type="EMBL" id="KAK6303067.1"/>
    </source>
</evidence>
<accession>A0AAN8QV91</accession>
<evidence type="ECO:0000313" key="2">
    <source>
        <dbReference type="Proteomes" id="UP001356427"/>
    </source>
</evidence>
<comment type="caution">
    <text evidence="1">The sequence shown here is derived from an EMBL/GenBank/DDBJ whole genome shotgun (WGS) entry which is preliminary data.</text>
</comment>
<gene>
    <name evidence="1" type="ORF">J4Q44_G00274220</name>
</gene>
<feature type="non-terminal residue" evidence="1">
    <location>
        <position position="1"/>
    </location>
</feature>
<dbReference type="AlphaFoldDB" id="A0AAN8QV91"/>
<name>A0AAN8QV91_9TELE</name>
<sequence>AAEKFWKTVFPELDEKKIWENLNVKYNSKECENNDFKLRHNRIFTKVVLHQINCEVKRECDICGCFPETLMHLFIECEELKDMFCKVKEMLSKNWGGDFLKKYVWEELVLFGVSGKCDGVNVCLLNIVLSFVRYAIFCRRNYGFFDRKRVKVWGIFISLFSKHMDMLFNYGMEDFDKHFVEGCGLIAKVDGGGITYNF</sequence>
<organism evidence="1 2">
    <name type="scientific">Coregonus suidteri</name>
    <dbReference type="NCBI Taxonomy" id="861788"/>
    <lineage>
        <taxon>Eukaryota</taxon>
        <taxon>Metazoa</taxon>
        <taxon>Chordata</taxon>
        <taxon>Craniata</taxon>
        <taxon>Vertebrata</taxon>
        <taxon>Euteleostomi</taxon>
        <taxon>Actinopterygii</taxon>
        <taxon>Neopterygii</taxon>
        <taxon>Teleostei</taxon>
        <taxon>Protacanthopterygii</taxon>
        <taxon>Salmoniformes</taxon>
        <taxon>Salmonidae</taxon>
        <taxon>Coregoninae</taxon>
        <taxon>Coregonus</taxon>
    </lineage>
</organism>
<dbReference type="Proteomes" id="UP001356427">
    <property type="component" value="Unassembled WGS sequence"/>
</dbReference>
<proteinExistence type="predicted"/>
<protein>
    <recommendedName>
        <fullName evidence="3">Reverse transcriptase zinc-binding domain-containing protein</fullName>
    </recommendedName>
</protein>